<feature type="transmembrane region" description="Helical" evidence="2">
    <location>
        <begin position="83"/>
        <end position="103"/>
    </location>
</feature>
<dbReference type="InterPro" id="IPR010982">
    <property type="entry name" value="Lambda_DNA-bd_dom_sf"/>
</dbReference>
<feature type="transmembrane region" description="Helical" evidence="2">
    <location>
        <begin position="169"/>
        <end position="194"/>
    </location>
</feature>
<protein>
    <submittedName>
        <fullName evidence="4">Transcriptional regulator</fullName>
    </submittedName>
</protein>
<proteinExistence type="predicted"/>
<name>A0A9Q5JEP0_9LACT</name>
<feature type="transmembrane region" description="Helical" evidence="2">
    <location>
        <begin position="109"/>
        <end position="126"/>
    </location>
</feature>
<dbReference type="AlphaFoldDB" id="A0A9Q5JEP0"/>
<evidence type="ECO:0000313" key="5">
    <source>
        <dbReference type="Proteomes" id="UP000177273"/>
    </source>
</evidence>
<comment type="caution">
    <text evidence="4">The sequence shown here is derived from an EMBL/GenBank/DDBJ whole genome shotgun (WGS) entry which is preliminary data.</text>
</comment>
<evidence type="ECO:0000259" key="3">
    <source>
        <dbReference type="PROSITE" id="PS50943"/>
    </source>
</evidence>
<dbReference type="InterPro" id="IPR001387">
    <property type="entry name" value="Cro/C1-type_HTH"/>
</dbReference>
<dbReference type="RefSeq" id="WP_070788643.1">
    <property type="nucleotide sequence ID" value="NZ_MKIQ01000030.1"/>
</dbReference>
<dbReference type="CDD" id="cd00093">
    <property type="entry name" value="HTH_XRE"/>
    <property type="match status" value="1"/>
</dbReference>
<dbReference type="Gene3D" id="1.10.260.40">
    <property type="entry name" value="lambda repressor-like DNA-binding domains"/>
    <property type="match status" value="1"/>
</dbReference>
<evidence type="ECO:0000313" key="4">
    <source>
        <dbReference type="EMBL" id="OFI45958.1"/>
    </source>
</evidence>
<dbReference type="SUPFAM" id="SSF47413">
    <property type="entry name" value="lambda repressor-like DNA-binding domains"/>
    <property type="match status" value="1"/>
</dbReference>
<dbReference type="PROSITE" id="PS50943">
    <property type="entry name" value="HTH_CROC1"/>
    <property type="match status" value="1"/>
</dbReference>
<dbReference type="PANTHER" id="PTHR46558">
    <property type="entry name" value="TRACRIPTIONAL REGULATORY PROTEIN-RELATED-RELATED"/>
    <property type="match status" value="1"/>
</dbReference>
<reference evidence="5" key="1">
    <citation type="submission" date="2016-09" db="EMBL/GenBank/DDBJ databases">
        <title>Draft genome sequence of a novel species of the family Streptococcaceae isolated from flowers.</title>
        <authorList>
            <person name="Chuah L.-O."/>
            <person name="Yap K.-P."/>
            <person name="Thong K.L."/>
            <person name="Liong M.T."/>
            <person name="Ahmad R."/>
            <person name="Rusul G."/>
        </authorList>
    </citation>
    <scope>NUCLEOTIDE SEQUENCE [LARGE SCALE GENOMIC DNA]</scope>
    <source>
        <strain evidence="5">HibF3</strain>
    </source>
</reference>
<feature type="domain" description="HTH cro/C1-type" evidence="3">
    <location>
        <begin position="7"/>
        <end position="61"/>
    </location>
</feature>
<evidence type="ECO:0000256" key="2">
    <source>
        <dbReference type="SAM" id="Phobius"/>
    </source>
</evidence>
<keyword evidence="2" id="KW-0812">Transmembrane</keyword>
<sequence>MELSKQIKEHRARLEISQEQLAEKMYVSRQTISNWETERSYPDVHNLLLLSAIFDVTLDQLVKGDVKIMKEKISKYNINKDTNGMLIFSVLAAVSTGFLIPIINNLFSWPMLIPIVFWLMAMYYAMKIEKWKKNDDIKTYKEIAAFMDGRDVDIVRKQRNKKKDFGTKTLIVITFSLAVGIITLIVLFITQGLIDYFK</sequence>
<dbReference type="PANTHER" id="PTHR46558:SF15">
    <property type="entry name" value="HELIX-TURN-HELIX DOMAIN PROTEIN"/>
    <property type="match status" value="1"/>
</dbReference>
<keyword evidence="2" id="KW-1133">Transmembrane helix</keyword>
<gene>
    <name evidence="4" type="ORF">BG262_06695</name>
</gene>
<keyword evidence="2" id="KW-0472">Membrane</keyword>
<dbReference type="Pfam" id="PF01381">
    <property type="entry name" value="HTH_3"/>
    <property type="match status" value="1"/>
</dbReference>
<dbReference type="GO" id="GO:0003677">
    <property type="term" value="F:DNA binding"/>
    <property type="evidence" value="ECO:0007669"/>
    <property type="project" value="UniProtKB-KW"/>
</dbReference>
<evidence type="ECO:0000256" key="1">
    <source>
        <dbReference type="ARBA" id="ARBA00023125"/>
    </source>
</evidence>
<keyword evidence="1" id="KW-0238">DNA-binding</keyword>
<dbReference type="OrthoDB" id="9805856at2"/>
<organism evidence="4 5">
    <name type="scientific">Floricoccus penangensis</name>
    <dbReference type="NCBI Taxonomy" id="1859475"/>
    <lineage>
        <taxon>Bacteria</taxon>
        <taxon>Bacillati</taxon>
        <taxon>Bacillota</taxon>
        <taxon>Bacilli</taxon>
        <taxon>Lactobacillales</taxon>
        <taxon>Streptococcaceae</taxon>
        <taxon>Floricoccus</taxon>
    </lineage>
</organism>
<dbReference type="Proteomes" id="UP000177273">
    <property type="component" value="Unassembled WGS sequence"/>
</dbReference>
<keyword evidence="5" id="KW-1185">Reference proteome</keyword>
<accession>A0A9Q5JEP0</accession>
<dbReference type="EMBL" id="MKIQ01000030">
    <property type="protein sequence ID" value="OFI45958.1"/>
    <property type="molecule type" value="Genomic_DNA"/>
</dbReference>
<dbReference type="SMART" id="SM00530">
    <property type="entry name" value="HTH_XRE"/>
    <property type="match status" value="1"/>
</dbReference>